<dbReference type="InterPro" id="IPR001841">
    <property type="entry name" value="Znf_RING"/>
</dbReference>
<feature type="transmembrane region" description="Helical" evidence="4">
    <location>
        <begin position="255"/>
        <end position="273"/>
    </location>
</feature>
<evidence type="ECO:0000256" key="1">
    <source>
        <dbReference type="ARBA" id="ARBA00022771"/>
    </source>
</evidence>
<comment type="caution">
    <text evidence="6">The sequence shown here is derived from an EMBL/GenBank/DDBJ whole genome shotgun (WGS) entry which is preliminary data.</text>
</comment>
<keyword evidence="1 3" id="KW-0863">Zinc-finger</keyword>
<gene>
    <name evidence="6" type="ORF">SNE40_003601</name>
</gene>
<dbReference type="PANTHER" id="PTHR16200">
    <property type="entry name" value="RING ZINC FINGER"/>
    <property type="match status" value="1"/>
</dbReference>
<evidence type="ECO:0000256" key="2">
    <source>
        <dbReference type="ARBA" id="ARBA00022833"/>
    </source>
</evidence>
<organism evidence="6 7">
    <name type="scientific">Patella caerulea</name>
    <name type="common">Rayed Mediterranean limpet</name>
    <dbReference type="NCBI Taxonomy" id="87958"/>
    <lineage>
        <taxon>Eukaryota</taxon>
        <taxon>Metazoa</taxon>
        <taxon>Spiralia</taxon>
        <taxon>Lophotrochozoa</taxon>
        <taxon>Mollusca</taxon>
        <taxon>Gastropoda</taxon>
        <taxon>Patellogastropoda</taxon>
        <taxon>Patelloidea</taxon>
        <taxon>Patellidae</taxon>
        <taxon>Patella</taxon>
    </lineage>
</organism>
<reference evidence="6 7" key="1">
    <citation type="submission" date="2024-01" db="EMBL/GenBank/DDBJ databases">
        <title>The genome of the rayed Mediterranean limpet Patella caerulea (Linnaeus, 1758).</title>
        <authorList>
            <person name="Anh-Thu Weber A."/>
            <person name="Halstead-Nussloch G."/>
        </authorList>
    </citation>
    <scope>NUCLEOTIDE SEQUENCE [LARGE SCALE GENOMIC DNA]</scope>
    <source>
        <strain evidence="6">AATW-2023a</strain>
        <tissue evidence="6">Whole specimen</tissue>
    </source>
</reference>
<dbReference type="SMART" id="SM00184">
    <property type="entry name" value="RING"/>
    <property type="match status" value="1"/>
</dbReference>
<keyword evidence="4" id="KW-1133">Transmembrane helix</keyword>
<keyword evidence="7" id="KW-1185">Reference proteome</keyword>
<evidence type="ECO:0000259" key="5">
    <source>
        <dbReference type="PROSITE" id="PS50089"/>
    </source>
</evidence>
<keyword evidence="4" id="KW-0472">Membrane</keyword>
<name>A0AAN8KIJ2_PATCE</name>
<dbReference type="Proteomes" id="UP001347796">
    <property type="component" value="Unassembled WGS sequence"/>
</dbReference>
<accession>A0AAN8KIJ2</accession>
<protein>
    <recommendedName>
        <fullName evidence="5">RING-type domain-containing protein</fullName>
    </recommendedName>
</protein>
<evidence type="ECO:0000256" key="3">
    <source>
        <dbReference type="PROSITE-ProRule" id="PRU00175"/>
    </source>
</evidence>
<dbReference type="InterPro" id="IPR051073">
    <property type="entry name" value="ZNRF3_Arkadia_E3_ligases"/>
</dbReference>
<dbReference type="Gene3D" id="3.50.30.30">
    <property type="match status" value="1"/>
</dbReference>
<dbReference type="SUPFAM" id="SSF57850">
    <property type="entry name" value="RING/U-box"/>
    <property type="match status" value="1"/>
</dbReference>
<keyword evidence="1 3" id="KW-0479">Metal-binding</keyword>
<dbReference type="Gene3D" id="3.30.40.10">
    <property type="entry name" value="Zinc/RING finger domain, C3HC4 (zinc finger)"/>
    <property type="match status" value="1"/>
</dbReference>
<evidence type="ECO:0000256" key="4">
    <source>
        <dbReference type="SAM" id="Phobius"/>
    </source>
</evidence>
<evidence type="ECO:0000313" key="6">
    <source>
        <dbReference type="EMBL" id="KAK6192055.1"/>
    </source>
</evidence>
<dbReference type="AlphaFoldDB" id="A0AAN8KIJ2"/>
<sequence>MSVNDCIIFRILFSLTKCYRRNSVFATFIIFTISATPILAVSDTVAFVDVKRDDKTQFQKRVSKNGDLFDISSLTANVRGWFASAGSVKEAEGRLHLIPTECGTDDEKGFARLPMDWIGVFHYSPQSTDASMENRTGECPGVMDRVKNAIMFGASAIIILSLNQKLVKQFDVGQEFAKPVVLIQDKTNITSFLTLLMSKLRVKAKVFINNTKQGLIKFPTITMWSTCGRSTVGVGVICLGTDGKKLQKGKTDPGTFWNCFYTLLFLMMMMLVMKSRRWNGEWGDPHLEASLRKLAHQALSMMQTRKYIVDRSKKEEDICAICLDIFFQKQKLRVLPCLHQFHTRCVDPWLVHNRTCPLCKLNIIEVFQNECDDE</sequence>
<keyword evidence="4" id="KW-0812">Transmembrane</keyword>
<dbReference type="GO" id="GO:0008270">
    <property type="term" value="F:zinc ion binding"/>
    <property type="evidence" value="ECO:0007669"/>
    <property type="project" value="UniProtKB-KW"/>
</dbReference>
<dbReference type="EMBL" id="JAZGQO010000002">
    <property type="protein sequence ID" value="KAK6192055.1"/>
    <property type="molecule type" value="Genomic_DNA"/>
</dbReference>
<dbReference type="InterPro" id="IPR013083">
    <property type="entry name" value="Znf_RING/FYVE/PHD"/>
</dbReference>
<proteinExistence type="predicted"/>
<dbReference type="PROSITE" id="PS50089">
    <property type="entry name" value="ZF_RING_2"/>
    <property type="match status" value="1"/>
</dbReference>
<feature type="domain" description="RING-type" evidence="5">
    <location>
        <begin position="319"/>
        <end position="360"/>
    </location>
</feature>
<dbReference type="Pfam" id="PF13639">
    <property type="entry name" value="zf-RING_2"/>
    <property type="match status" value="1"/>
</dbReference>
<evidence type="ECO:0000313" key="7">
    <source>
        <dbReference type="Proteomes" id="UP001347796"/>
    </source>
</evidence>
<keyword evidence="2" id="KW-0862">Zinc</keyword>